<keyword evidence="2" id="KW-1185">Reference proteome</keyword>
<accession>A0A4Z1P223</accession>
<sequence>MFRGINRKSKEYLKGCVSGILKTFIARWKTSHEGQDYQNSLTHLFAEKITVSSEISDRTNQTPYCFPEIHHCRIQQSSDLFFIPTAVGSEYRKYSSSTEIRKVMEKNTGHRKEITEELASIVLGPQRKVSLE</sequence>
<protein>
    <submittedName>
        <fullName evidence="1">Uncharacterized protein</fullName>
    </submittedName>
</protein>
<proteinExistence type="predicted"/>
<dbReference type="EMBL" id="SNSC02000009">
    <property type="protein sequence ID" value="TID21453.1"/>
    <property type="molecule type" value="Genomic_DNA"/>
</dbReference>
<comment type="caution">
    <text evidence="1">The sequence shown here is derived from an EMBL/GenBank/DDBJ whole genome shotgun (WGS) entry which is preliminary data.</text>
</comment>
<name>A0A4Z1P223_9PEZI</name>
<evidence type="ECO:0000313" key="2">
    <source>
        <dbReference type="Proteomes" id="UP000298493"/>
    </source>
</evidence>
<reference evidence="1 2" key="1">
    <citation type="submission" date="2019-04" db="EMBL/GenBank/DDBJ databases">
        <title>High contiguity whole genome sequence and gene annotation resource for two Venturia nashicola isolates.</title>
        <authorList>
            <person name="Prokchorchik M."/>
            <person name="Won K."/>
            <person name="Lee Y."/>
            <person name="Choi E.D."/>
            <person name="Segonzac C."/>
            <person name="Sohn K.H."/>
        </authorList>
    </citation>
    <scope>NUCLEOTIDE SEQUENCE [LARGE SCALE GENOMIC DNA]</scope>
    <source>
        <strain evidence="1 2">PRI2</strain>
    </source>
</reference>
<dbReference type="Proteomes" id="UP000298493">
    <property type="component" value="Unassembled WGS sequence"/>
</dbReference>
<organism evidence="1 2">
    <name type="scientific">Venturia nashicola</name>
    <dbReference type="NCBI Taxonomy" id="86259"/>
    <lineage>
        <taxon>Eukaryota</taxon>
        <taxon>Fungi</taxon>
        <taxon>Dikarya</taxon>
        <taxon>Ascomycota</taxon>
        <taxon>Pezizomycotina</taxon>
        <taxon>Dothideomycetes</taxon>
        <taxon>Pleosporomycetidae</taxon>
        <taxon>Venturiales</taxon>
        <taxon>Venturiaceae</taxon>
        <taxon>Venturia</taxon>
    </lineage>
</organism>
<evidence type="ECO:0000313" key="1">
    <source>
        <dbReference type="EMBL" id="TID21453.1"/>
    </source>
</evidence>
<dbReference type="AlphaFoldDB" id="A0A4Z1P223"/>
<gene>
    <name evidence="1" type="ORF">E6O75_ATG04848</name>
</gene>